<reference evidence="12 13" key="1">
    <citation type="submission" date="2024-03" db="EMBL/GenBank/DDBJ databases">
        <title>The genome assembly and annotation of the cricket Gryllus longicercus Weissman &amp; Gray.</title>
        <authorList>
            <person name="Szrajer S."/>
            <person name="Gray D."/>
            <person name="Ylla G."/>
        </authorList>
    </citation>
    <scope>NUCLEOTIDE SEQUENCE [LARGE SCALE GENOMIC DNA]</scope>
    <source>
        <strain evidence="12">DAG 2021-001</strain>
        <tissue evidence="12">Whole body minus gut</tissue>
    </source>
</reference>
<dbReference type="EC" id="3.1.4.-" evidence="9"/>
<dbReference type="PROSITE" id="PS51845">
    <property type="entry name" value="PDEASE_I_2"/>
    <property type="match status" value="1"/>
</dbReference>
<feature type="binding site" evidence="8">
    <location>
        <position position="197"/>
    </location>
    <ligand>
        <name>Zn(2+)</name>
        <dbReference type="ChEBI" id="CHEBI:29105"/>
        <label>1</label>
    </ligand>
</feature>
<feature type="binding site" evidence="8">
    <location>
        <position position="342"/>
    </location>
    <ligand>
        <name>Zn(2+)</name>
        <dbReference type="ChEBI" id="CHEBI:29105"/>
        <label>1</label>
    </ligand>
</feature>
<evidence type="ECO:0000256" key="2">
    <source>
        <dbReference type="ARBA" id="ARBA00004703"/>
    </source>
</evidence>
<feature type="binding site" evidence="7">
    <location>
        <position position="234"/>
    </location>
    <ligand>
        <name>AMP</name>
        <dbReference type="ChEBI" id="CHEBI:456215"/>
    </ligand>
</feature>
<feature type="region of interest" description="Disordered" evidence="10">
    <location>
        <begin position="786"/>
        <end position="812"/>
    </location>
</feature>
<dbReference type="SUPFAM" id="SSF109604">
    <property type="entry name" value="HD-domain/PDEase-like"/>
    <property type="match status" value="1"/>
</dbReference>
<feature type="binding site" evidence="7">
    <location>
        <position position="393"/>
    </location>
    <ligand>
        <name>AMP</name>
        <dbReference type="ChEBI" id="CHEBI:456215"/>
    </ligand>
</feature>
<dbReference type="InterPro" id="IPR002073">
    <property type="entry name" value="PDEase_catalytic_dom"/>
</dbReference>
<evidence type="ECO:0000256" key="10">
    <source>
        <dbReference type="SAM" id="MobiDB-lite"/>
    </source>
</evidence>
<comment type="similarity">
    <text evidence="5">Belongs to the cyclic nucleotide phosphodiesterase family. PDE7 subfamily.</text>
</comment>
<sequence length="898" mass="101096">MQHCGICSVLAELFRRIMCINRRGSGDTYNPDSGDDDSGRGVVTIKHTEDHGIVIHVVDPVAPTTRNRKLSDSDWLLLETLDKRCQRPLYTRRFLTMHKRRRKKLTTRLLTLEPALLDDIQHGQVQCVLDRVWQWPFNAFTLDTVTGGRSLPVLCVHLFHWYGLLDHFNLDVVRVWKLFTLVEEGYHSTNPYHNSIHATDVTQAMHCFLQEDKIQKHLTPLEIMSSLIAAVTHDLDHPGVNQPFLIATSNHLAALYENTSVLENHHWRSAIGCLLESRVAEQLGPSKCELEHQISSLILATDITRQQEFLTRFKRYLDQSLLDMHRVNDRHFILQIALKCADISNPCRPWDVSRKWSQKVCEEFFRQGDYERQLNLPVTSLCDRQTTSVPKIQAGFFRFVVSPLFEEWHRFLGTKLSHLMMKHLRGNQGKWEAMVEKELAEETHTEVSDADVLDEEVECNSEEEAQDFVTGSVEMLIPNLPSHQATAASTDDKYIRKIGRRHSVPLSVPRPPPFAQTIIRRESLPVGDSKSKRSSPTSNLTLETRPEHKEHGSSLSLVSSCSGSGLQHSSGRRSKQENRPVSTENLLPEPSIASITTSVEASRLSSVLHGASSSVSRSVLAPSTLGPARFLTRQQTFPPLQQYVRIRYMSTTAEMANCSEPLTGIGSYSNSSTSSHVDFVSNVPSRRASEAMADSQSSPESTGGCKNGCGTPTGRPRALQHNNRTSVEQLFQCTSGCSVESDRDTSLRFMCKKEQTDQTELLRDKGSNGSKTCDTTLLQQITSGKVMTSDDYGKENVDPRNSGSDVDQDINISGSKNSILRRNSHQGLVQRRGSAPVGLLSRSDDNSGPTTFPLRGEGDRFLRRGSVPIDITRQSRRCSHFNRFYTKNMPIERVEFRV</sequence>
<dbReference type="PROSITE" id="PS00126">
    <property type="entry name" value="PDEASE_I_1"/>
    <property type="match status" value="1"/>
</dbReference>
<feature type="domain" description="PDEase" evidence="11">
    <location>
        <begin position="117"/>
        <end position="438"/>
    </location>
</feature>
<dbReference type="InterPro" id="IPR023174">
    <property type="entry name" value="PDEase_CS"/>
</dbReference>
<evidence type="ECO:0000256" key="8">
    <source>
        <dbReference type="PIRSR" id="PIRSR623088-3"/>
    </source>
</evidence>
<dbReference type="PANTHER" id="PTHR11347">
    <property type="entry name" value="CYCLIC NUCLEOTIDE PHOSPHODIESTERASE"/>
    <property type="match status" value="1"/>
</dbReference>
<evidence type="ECO:0000313" key="12">
    <source>
        <dbReference type="EMBL" id="KAK7788694.1"/>
    </source>
</evidence>
<dbReference type="InterPro" id="IPR003607">
    <property type="entry name" value="HD/PDEase_dom"/>
</dbReference>
<comment type="cofactor">
    <cofactor evidence="9">
        <name>a divalent metal cation</name>
        <dbReference type="ChEBI" id="CHEBI:60240"/>
    </cofactor>
    <text evidence="9">Binds 2 divalent metal cations per subunit. Site 1 may preferentially bind zinc ions, while site 2 has a preference for magnesium and/or manganese ions.</text>
</comment>
<feature type="binding site" evidence="7">
    <location>
        <position position="342"/>
    </location>
    <ligand>
        <name>AMP</name>
        <dbReference type="ChEBI" id="CHEBI:456215"/>
    </ligand>
</feature>
<dbReference type="PRINTS" id="PR00387">
    <property type="entry name" value="PDIESTERASE1"/>
</dbReference>
<comment type="caution">
    <text evidence="12">The sequence shown here is derived from an EMBL/GenBank/DDBJ whole genome shotgun (WGS) entry which is preliminary data.</text>
</comment>
<feature type="region of interest" description="Disordered" evidence="10">
    <location>
        <begin position="502"/>
        <end position="589"/>
    </location>
</feature>
<dbReference type="FunFam" id="1.10.1300.10:FF:000004">
    <property type="entry name" value="Phosphodiesterase"/>
    <property type="match status" value="1"/>
</dbReference>
<dbReference type="GO" id="GO:0046872">
    <property type="term" value="F:metal ion binding"/>
    <property type="evidence" value="ECO:0007669"/>
    <property type="project" value="UniProtKB-KW"/>
</dbReference>
<feature type="compositionally biased region" description="Low complexity" evidence="10">
    <location>
        <begin position="553"/>
        <end position="569"/>
    </location>
</feature>
<dbReference type="GO" id="GO:0004115">
    <property type="term" value="F:3',5'-cyclic-AMP phosphodiesterase activity"/>
    <property type="evidence" value="ECO:0007669"/>
    <property type="project" value="UniProtKB-EC"/>
</dbReference>
<evidence type="ECO:0000256" key="3">
    <source>
        <dbReference type="ARBA" id="ARBA00022723"/>
    </source>
</evidence>
<feature type="active site" description="Proton donor" evidence="6">
    <location>
        <position position="193"/>
    </location>
</feature>
<dbReference type="AlphaFoldDB" id="A0AAN9V516"/>
<evidence type="ECO:0000256" key="1">
    <source>
        <dbReference type="ARBA" id="ARBA00000621"/>
    </source>
</evidence>
<keyword evidence="3 8" id="KW-0479">Metal-binding</keyword>
<proteinExistence type="inferred from homology"/>
<evidence type="ECO:0000256" key="7">
    <source>
        <dbReference type="PIRSR" id="PIRSR623088-2"/>
    </source>
</evidence>
<dbReference type="EMBL" id="JAZDUA010000966">
    <property type="protein sequence ID" value="KAK7788694.1"/>
    <property type="molecule type" value="Genomic_DNA"/>
</dbReference>
<evidence type="ECO:0000256" key="6">
    <source>
        <dbReference type="PIRSR" id="PIRSR623088-1"/>
    </source>
</evidence>
<evidence type="ECO:0000259" key="11">
    <source>
        <dbReference type="PROSITE" id="PS51845"/>
    </source>
</evidence>
<comment type="catalytic activity">
    <reaction evidence="1">
        <text>3',5'-cyclic AMP + H2O = AMP + H(+)</text>
        <dbReference type="Rhea" id="RHEA:25277"/>
        <dbReference type="ChEBI" id="CHEBI:15377"/>
        <dbReference type="ChEBI" id="CHEBI:15378"/>
        <dbReference type="ChEBI" id="CHEBI:58165"/>
        <dbReference type="ChEBI" id="CHEBI:456215"/>
        <dbReference type="EC" id="3.1.4.53"/>
    </reaction>
</comment>
<accession>A0AAN9V516</accession>
<protein>
    <recommendedName>
        <fullName evidence="9">Phosphodiesterase</fullName>
        <ecNumber evidence="9">3.1.4.-</ecNumber>
    </recommendedName>
</protein>
<feature type="compositionally biased region" description="Polar residues" evidence="10">
    <location>
        <begin position="799"/>
        <end position="812"/>
    </location>
</feature>
<dbReference type="InterPro" id="IPR023088">
    <property type="entry name" value="PDEase"/>
</dbReference>
<dbReference type="GO" id="GO:0007165">
    <property type="term" value="P:signal transduction"/>
    <property type="evidence" value="ECO:0007669"/>
    <property type="project" value="InterPro"/>
</dbReference>
<dbReference type="Pfam" id="PF00233">
    <property type="entry name" value="PDEase_I"/>
    <property type="match status" value="1"/>
</dbReference>
<organism evidence="12 13">
    <name type="scientific">Gryllus longicercus</name>
    <dbReference type="NCBI Taxonomy" id="2509291"/>
    <lineage>
        <taxon>Eukaryota</taxon>
        <taxon>Metazoa</taxon>
        <taxon>Ecdysozoa</taxon>
        <taxon>Arthropoda</taxon>
        <taxon>Hexapoda</taxon>
        <taxon>Insecta</taxon>
        <taxon>Pterygota</taxon>
        <taxon>Neoptera</taxon>
        <taxon>Polyneoptera</taxon>
        <taxon>Orthoptera</taxon>
        <taxon>Ensifera</taxon>
        <taxon>Gryllidea</taxon>
        <taxon>Grylloidea</taxon>
        <taxon>Gryllidae</taxon>
        <taxon>Gryllinae</taxon>
        <taxon>Gryllus</taxon>
    </lineage>
</organism>
<feature type="binding site" evidence="8">
    <location>
        <position position="234"/>
    </location>
    <ligand>
        <name>Zn(2+)</name>
        <dbReference type="ChEBI" id="CHEBI:29105"/>
        <label>1</label>
    </ligand>
</feature>
<dbReference type="Proteomes" id="UP001378592">
    <property type="component" value="Unassembled WGS sequence"/>
</dbReference>
<dbReference type="Gene3D" id="1.10.1300.10">
    <property type="entry name" value="3'5'-cyclic nucleotide phosphodiesterase, catalytic domain"/>
    <property type="match status" value="1"/>
</dbReference>
<evidence type="ECO:0000256" key="5">
    <source>
        <dbReference type="ARBA" id="ARBA00061458"/>
    </source>
</evidence>
<feature type="region of interest" description="Disordered" evidence="10">
    <location>
        <begin position="837"/>
        <end position="858"/>
    </location>
</feature>
<comment type="pathway">
    <text evidence="2">Purine metabolism; 3',5'-cyclic AMP degradation; AMP from 3',5'-cyclic AMP: step 1/1.</text>
</comment>
<keyword evidence="13" id="KW-1185">Reference proteome</keyword>
<feature type="binding site" evidence="8">
    <location>
        <position position="234"/>
    </location>
    <ligand>
        <name>Zn(2+)</name>
        <dbReference type="ChEBI" id="CHEBI:29105"/>
        <label>2</label>
    </ligand>
</feature>
<dbReference type="SMART" id="SM00471">
    <property type="entry name" value="HDc"/>
    <property type="match status" value="1"/>
</dbReference>
<keyword evidence="4 9" id="KW-0378">Hydrolase</keyword>
<evidence type="ECO:0000313" key="13">
    <source>
        <dbReference type="Proteomes" id="UP001378592"/>
    </source>
</evidence>
<gene>
    <name evidence="12" type="ORF">R5R35_012459</name>
</gene>
<feature type="binding site" evidence="7">
    <location>
        <begin position="193"/>
        <end position="197"/>
    </location>
    <ligand>
        <name>AMP</name>
        <dbReference type="ChEBI" id="CHEBI:456215"/>
    </ligand>
</feature>
<evidence type="ECO:0000256" key="4">
    <source>
        <dbReference type="ARBA" id="ARBA00022801"/>
    </source>
</evidence>
<name>A0AAN9V516_9ORTH</name>
<evidence type="ECO:0000256" key="9">
    <source>
        <dbReference type="RuleBase" id="RU363067"/>
    </source>
</evidence>
<feature type="region of interest" description="Disordered" evidence="10">
    <location>
        <begin position="686"/>
        <end position="718"/>
    </location>
</feature>
<dbReference type="InterPro" id="IPR036971">
    <property type="entry name" value="PDEase_catalytic_dom_sf"/>
</dbReference>
<feature type="binding site" evidence="8">
    <location>
        <position position="233"/>
    </location>
    <ligand>
        <name>Zn(2+)</name>
        <dbReference type="ChEBI" id="CHEBI:29105"/>
        <label>1</label>
    </ligand>
</feature>
<dbReference type="CDD" id="cd00077">
    <property type="entry name" value="HDc"/>
    <property type="match status" value="1"/>
</dbReference>